<evidence type="ECO:0000256" key="4">
    <source>
        <dbReference type="ARBA" id="ARBA00023002"/>
    </source>
</evidence>
<comment type="similarity">
    <text evidence="1 8">Belongs to the cytochrome P450 family.</text>
</comment>
<dbReference type="InterPro" id="IPR002401">
    <property type="entry name" value="Cyt_P450_E_grp-I"/>
</dbReference>
<evidence type="ECO:0000256" key="1">
    <source>
        <dbReference type="ARBA" id="ARBA00010617"/>
    </source>
</evidence>
<accession>A0A1Z4BUH4</accession>
<dbReference type="PRINTS" id="PR00385">
    <property type="entry name" value="P450"/>
</dbReference>
<dbReference type="Gene3D" id="1.10.630.10">
    <property type="entry name" value="Cytochrome P450"/>
    <property type="match status" value="1"/>
</dbReference>
<dbReference type="GO" id="GO:0004497">
    <property type="term" value="F:monooxygenase activity"/>
    <property type="evidence" value="ECO:0007669"/>
    <property type="project" value="UniProtKB-KW"/>
</dbReference>
<dbReference type="GO" id="GO:0005506">
    <property type="term" value="F:iron ion binding"/>
    <property type="evidence" value="ECO:0007669"/>
    <property type="project" value="InterPro"/>
</dbReference>
<proteinExistence type="inferred from homology"/>
<keyword evidence="10" id="KW-1185">Reference proteome</keyword>
<dbReference type="AlphaFoldDB" id="A0A1Z4BUH4"/>
<dbReference type="PROSITE" id="PS00086">
    <property type="entry name" value="CYTOCHROME_P450"/>
    <property type="match status" value="1"/>
</dbReference>
<keyword evidence="5 7" id="KW-0408">Iron</keyword>
<gene>
    <name evidence="9" type="ORF">CEK71_02165</name>
</gene>
<name>A0A1Z4BUH4_9GAMM</name>
<feature type="binding site" description="axial binding residue" evidence="7">
    <location>
        <position position="394"/>
    </location>
    <ligand>
        <name>heme</name>
        <dbReference type="ChEBI" id="CHEBI:30413"/>
    </ligand>
    <ligandPart>
        <name>Fe</name>
        <dbReference type="ChEBI" id="CHEBI:18248"/>
    </ligandPart>
</feature>
<evidence type="ECO:0000256" key="6">
    <source>
        <dbReference type="ARBA" id="ARBA00023033"/>
    </source>
</evidence>
<organism evidence="9 10">
    <name type="scientific">Methylovulum psychrotolerans</name>
    <dbReference type="NCBI Taxonomy" id="1704499"/>
    <lineage>
        <taxon>Bacteria</taxon>
        <taxon>Pseudomonadati</taxon>
        <taxon>Pseudomonadota</taxon>
        <taxon>Gammaproteobacteria</taxon>
        <taxon>Methylococcales</taxon>
        <taxon>Methylococcaceae</taxon>
        <taxon>Methylovulum</taxon>
    </lineage>
</organism>
<dbReference type="OrthoDB" id="9764248at2"/>
<dbReference type="GO" id="GO:0020037">
    <property type="term" value="F:heme binding"/>
    <property type="evidence" value="ECO:0007669"/>
    <property type="project" value="InterPro"/>
</dbReference>
<evidence type="ECO:0000256" key="7">
    <source>
        <dbReference type="PIRSR" id="PIRSR602401-1"/>
    </source>
</evidence>
<keyword evidence="6 8" id="KW-0503">Monooxygenase</keyword>
<evidence type="ECO:0000313" key="9">
    <source>
        <dbReference type="EMBL" id="ASF44964.1"/>
    </source>
</evidence>
<evidence type="ECO:0000256" key="8">
    <source>
        <dbReference type="RuleBase" id="RU000461"/>
    </source>
</evidence>
<keyword evidence="2 7" id="KW-0349">Heme</keyword>
<dbReference type="PRINTS" id="PR00463">
    <property type="entry name" value="EP450I"/>
</dbReference>
<sequence>MSDFIPPYPIRHPKTLGGLDTIKHLRRDLLSFWTENAFTRKFITMKLLNRTLIIANLPEAVNYILIQHYDNYQKKSSLMQKSLMPLIPDSLLISHGDLWQKHSHLIRPFFGPEQLTTFSAVMQQTLHEQQERWGKLPTTNTLPMLPEMRALSATMLCRILFGSQISDADCQALTKSVAAYLHSIEDLDVNTFFGLPTWVPSLGGNKSGKAAKAVHECIDKIIATYSPANANSLLGLFLSLPDLSPAQIRHELLAFFLAGYDTTATTLTWVWYLLAQCPDVEQRLHQEIDSVLNGTEALADLPTQLPYTRAIIDETLRLYPPFPMLSREAAAADTFHDKPIPAGATILIVPWLLHRHKAYWEKPDHFIPERFLADAPVKPTPFTYLPFGFGARECVAKQFSTLQLTLSVALLAQHFRPQTKPGLKVTPICKVTLSPDNDVPMTIVKR</sequence>
<evidence type="ECO:0000256" key="3">
    <source>
        <dbReference type="ARBA" id="ARBA00022723"/>
    </source>
</evidence>
<dbReference type="InterPro" id="IPR017972">
    <property type="entry name" value="Cyt_P450_CS"/>
</dbReference>
<dbReference type="EMBL" id="CP022129">
    <property type="protein sequence ID" value="ASF44964.1"/>
    <property type="molecule type" value="Genomic_DNA"/>
</dbReference>
<dbReference type="Proteomes" id="UP000197019">
    <property type="component" value="Chromosome"/>
</dbReference>
<protein>
    <submittedName>
        <fullName evidence="9">Cytochrome P450</fullName>
    </submittedName>
</protein>
<comment type="cofactor">
    <cofactor evidence="7">
        <name>heme</name>
        <dbReference type="ChEBI" id="CHEBI:30413"/>
    </cofactor>
</comment>
<evidence type="ECO:0000256" key="5">
    <source>
        <dbReference type="ARBA" id="ARBA00023004"/>
    </source>
</evidence>
<keyword evidence="4 8" id="KW-0560">Oxidoreductase</keyword>
<keyword evidence="3 7" id="KW-0479">Metal-binding</keyword>
<dbReference type="PANTHER" id="PTHR24291">
    <property type="entry name" value="CYTOCHROME P450 FAMILY 4"/>
    <property type="match status" value="1"/>
</dbReference>
<dbReference type="RefSeq" id="WP_088617847.1">
    <property type="nucleotide sequence ID" value="NZ_CP022129.1"/>
</dbReference>
<dbReference type="InterPro" id="IPR001128">
    <property type="entry name" value="Cyt_P450"/>
</dbReference>
<dbReference type="GO" id="GO:0016705">
    <property type="term" value="F:oxidoreductase activity, acting on paired donors, with incorporation or reduction of molecular oxygen"/>
    <property type="evidence" value="ECO:0007669"/>
    <property type="project" value="InterPro"/>
</dbReference>
<dbReference type="PANTHER" id="PTHR24291:SF50">
    <property type="entry name" value="BIFUNCTIONAL ALBAFLAVENONE MONOOXYGENASE_TERPENE SYNTHASE"/>
    <property type="match status" value="1"/>
</dbReference>
<dbReference type="InterPro" id="IPR036396">
    <property type="entry name" value="Cyt_P450_sf"/>
</dbReference>
<reference evidence="9 10" key="1">
    <citation type="submission" date="2017-06" db="EMBL/GenBank/DDBJ databases">
        <title>Genome Sequencing of the methanotroph Methylovulum psychrotolerants str. HV10-M2 isolated from a high-altitude environment.</title>
        <authorList>
            <person name="Mateos-Rivera A."/>
        </authorList>
    </citation>
    <scope>NUCLEOTIDE SEQUENCE [LARGE SCALE GENOMIC DNA]</scope>
    <source>
        <strain evidence="9 10">HV10_M2</strain>
    </source>
</reference>
<dbReference type="SUPFAM" id="SSF48264">
    <property type="entry name" value="Cytochrome P450"/>
    <property type="match status" value="1"/>
</dbReference>
<dbReference type="Pfam" id="PF00067">
    <property type="entry name" value="p450"/>
    <property type="match status" value="1"/>
</dbReference>
<evidence type="ECO:0000313" key="10">
    <source>
        <dbReference type="Proteomes" id="UP000197019"/>
    </source>
</evidence>
<dbReference type="KEGG" id="mpsy:CEK71_02165"/>
<dbReference type="InterPro" id="IPR050196">
    <property type="entry name" value="Cytochrome_P450_Monoox"/>
</dbReference>
<evidence type="ECO:0000256" key="2">
    <source>
        <dbReference type="ARBA" id="ARBA00022617"/>
    </source>
</evidence>